<proteinExistence type="inferred from homology"/>
<dbReference type="InterPro" id="IPR004837">
    <property type="entry name" value="NaCa_Exmemb"/>
</dbReference>
<dbReference type="AlphaFoldDB" id="A0A1B6M4M0"/>
<evidence type="ECO:0000313" key="20">
    <source>
        <dbReference type="EMBL" id="JAT30854.1"/>
    </source>
</evidence>
<dbReference type="NCBIfam" id="TIGR00367">
    <property type="entry name" value="calcium/sodium antiporter"/>
    <property type="match status" value="1"/>
</dbReference>
<feature type="transmembrane region" description="Helical" evidence="17">
    <location>
        <begin position="198"/>
        <end position="217"/>
    </location>
</feature>
<evidence type="ECO:0000256" key="18">
    <source>
        <dbReference type="SAM" id="SignalP"/>
    </source>
</evidence>
<feature type="transmembrane region" description="Helical" evidence="17">
    <location>
        <begin position="109"/>
        <end position="133"/>
    </location>
</feature>
<evidence type="ECO:0000256" key="1">
    <source>
        <dbReference type="ARBA" id="ARBA00004141"/>
    </source>
</evidence>
<evidence type="ECO:0000256" key="17">
    <source>
        <dbReference type="SAM" id="Phobius"/>
    </source>
</evidence>
<feature type="signal peptide" evidence="18">
    <location>
        <begin position="1"/>
        <end position="24"/>
    </location>
</feature>
<evidence type="ECO:0000259" key="19">
    <source>
        <dbReference type="Pfam" id="PF01699"/>
    </source>
</evidence>
<evidence type="ECO:0000256" key="9">
    <source>
        <dbReference type="ARBA" id="ARBA00022837"/>
    </source>
</evidence>
<keyword evidence="6" id="KW-0109">Calcium transport</keyword>
<dbReference type="GO" id="GO:0005886">
    <property type="term" value="C:plasma membrane"/>
    <property type="evidence" value="ECO:0007669"/>
    <property type="project" value="TreeGrafter"/>
</dbReference>
<evidence type="ECO:0000256" key="6">
    <source>
        <dbReference type="ARBA" id="ARBA00022568"/>
    </source>
</evidence>
<feature type="transmembrane region" description="Helical" evidence="17">
    <location>
        <begin position="342"/>
        <end position="361"/>
    </location>
</feature>
<organism evidence="20">
    <name type="scientific">Graphocephala atropunctata</name>
    <dbReference type="NCBI Taxonomy" id="36148"/>
    <lineage>
        <taxon>Eukaryota</taxon>
        <taxon>Metazoa</taxon>
        <taxon>Ecdysozoa</taxon>
        <taxon>Arthropoda</taxon>
        <taxon>Hexapoda</taxon>
        <taxon>Insecta</taxon>
        <taxon>Pterygota</taxon>
        <taxon>Neoptera</taxon>
        <taxon>Paraneoptera</taxon>
        <taxon>Hemiptera</taxon>
        <taxon>Auchenorrhyncha</taxon>
        <taxon>Membracoidea</taxon>
        <taxon>Cicadellidae</taxon>
        <taxon>Cicadellinae</taxon>
        <taxon>Cicadellini</taxon>
        <taxon>Graphocephala</taxon>
    </lineage>
</organism>
<keyword evidence="3" id="KW-0813">Transport</keyword>
<gene>
    <name evidence="20" type="ORF">g.50625</name>
</gene>
<feature type="transmembrane region" description="Helical" evidence="17">
    <location>
        <begin position="70"/>
        <end position="88"/>
    </location>
</feature>
<dbReference type="Pfam" id="PF01699">
    <property type="entry name" value="Na_Ca_ex"/>
    <property type="match status" value="2"/>
</dbReference>
<feature type="transmembrane region" description="Helical" evidence="17">
    <location>
        <begin position="173"/>
        <end position="192"/>
    </location>
</feature>
<dbReference type="GO" id="GO:0006874">
    <property type="term" value="P:intracellular calcium ion homeostasis"/>
    <property type="evidence" value="ECO:0007669"/>
    <property type="project" value="TreeGrafter"/>
</dbReference>
<evidence type="ECO:0000256" key="5">
    <source>
        <dbReference type="ARBA" id="ARBA00022538"/>
    </source>
</evidence>
<dbReference type="GO" id="GO:0008273">
    <property type="term" value="F:calcium, potassium:sodium antiporter activity"/>
    <property type="evidence" value="ECO:0007669"/>
    <property type="project" value="TreeGrafter"/>
</dbReference>
<feature type="transmembrane region" description="Helical" evidence="17">
    <location>
        <begin position="409"/>
        <end position="430"/>
    </location>
</feature>
<dbReference type="PANTHER" id="PTHR10846">
    <property type="entry name" value="SODIUM/POTASSIUM/CALCIUM EXCHANGER"/>
    <property type="match status" value="1"/>
</dbReference>
<dbReference type="EMBL" id="GEBQ01009123">
    <property type="protein sequence ID" value="JAT30854.1"/>
    <property type="molecule type" value="Transcribed_RNA"/>
</dbReference>
<protein>
    <recommendedName>
        <fullName evidence="19">Sodium/calcium exchanger membrane region domain-containing protein</fullName>
    </recommendedName>
</protein>
<feature type="transmembrane region" description="Helical" evidence="17">
    <location>
        <begin position="367"/>
        <end position="388"/>
    </location>
</feature>
<feature type="transmembrane region" description="Helical" evidence="17">
    <location>
        <begin position="139"/>
        <end position="166"/>
    </location>
</feature>
<comment type="similarity">
    <text evidence="2">Belongs to the Ca(2+):cation antiporter (CaCA) (TC 2.A.19) family. SLC24A subfamily.</text>
</comment>
<dbReference type="Gene3D" id="1.20.1420.30">
    <property type="entry name" value="NCX, central ion-binding region"/>
    <property type="match status" value="2"/>
</dbReference>
<evidence type="ECO:0000256" key="12">
    <source>
        <dbReference type="ARBA" id="ARBA00022989"/>
    </source>
</evidence>
<keyword evidence="13" id="KW-0915">Sodium</keyword>
<feature type="non-terminal residue" evidence="20">
    <location>
        <position position="1"/>
    </location>
</feature>
<feature type="domain" description="Sodium/calcium exchanger membrane region" evidence="19">
    <location>
        <begin position="74"/>
        <end position="215"/>
    </location>
</feature>
<evidence type="ECO:0000256" key="14">
    <source>
        <dbReference type="ARBA" id="ARBA00023065"/>
    </source>
</evidence>
<evidence type="ECO:0000256" key="2">
    <source>
        <dbReference type="ARBA" id="ARBA00005364"/>
    </source>
</evidence>
<evidence type="ECO:0000256" key="8">
    <source>
        <dbReference type="ARBA" id="ARBA00022729"/>
    </source>
</evidence>
<evidence type="ECO:0000256" key="13">
    <source>
        <dbReference type="ARBA" id="ARBA00023053"/>
    </source>
</evidence>
<evidence type="ECO:0000256" key="16">
    <source>
        <dbReference type="ARBA" id="ARBA00023201"/>
    </source>
</evidence>
<dbReference type="InterPro" id="IPR004481">
    <property type="entry name" value="K/Na/Ca-exchanger"/>
</dbReference>
<dbReference type="GO" id="GO:0015293">
    <property type="term" value="F:symporter activity"/>
    <property type="evidence" value="ECO:0007669"/>
    <property type="project" value="UniProtKB-KW"/>
</dbReference>
<dbReference type="InterPro" id="IPR044880">
    <property type="entry name" value="NCX_ion-bd_dom_sf"/>
</dbReference>
<sequence length="512" mass="55897">VATATMSIARFSLVVVTAFWIVSATVAVAGTDANFTANQTNSTICALAEESSDKFPGDLFTNDQRRHGGFLFHVFVAFYCFIVIAFVCNDYFLPTVDCICQDLNLSQDVAGATFMALATCTPELFANLIGTFVTESDLGVGAVVGSAVFNTLGVPACGGIAAVMVIKLKVYPLARDCGIYMTVLAVLAVMLWDEHIYWYESLILLILYFVYGIIMFCDRKMSKAAKKVLKKANSFDSARSIKSVKSDVRDGAGDGVYRPTHYQSDQLFSSIERARRLSSLRETKLPRIDEKGNANVEANEAEKVKLCVKPEGFSSLCWWIFTLPVEIALWLTIPDCKTRRKLYPFTFCMCIVWIGISSYVVSWMMALFGAAFTISDSVMGITFLAMGGSMPEACSSVINARLGIASMSISNALGANTLDILLCLGLPWMIKTLLPASLGGGPIRIHSAGLVYNTAAQIACVAILFVATSLNRFYFNRVLGFVCLFMYLAFIGLIIVIETNVFGWTQDTSSCS</sequence>
<keyword evidence="10" id="KW-0769">Symport</keyword>
<evidence type="ECO:0000256" key="7">
    <source>
        <dbReference type="ARBA" id="ARBA00022692"/>
    </source>
</evidence>
<evidence type="ECO:0000256" key="10">
    <source>
        <dbReference type="ARBA" id="ARBA00022847"/>
    </source>
</evidence>
<keyword evidence="5" id="KW-0633">Potassium transport</keyword>
<keyword evidence="16" id="KW-0739">Sodium transport</keyword>
<evidence type="ECO:0000256" key="11">
    <source>
        <dbReference type="ARBA" id="ARBA00022958"/>
    </source>
</evidence>
<comment type="subcellular location">
    <subcellularLocation>
        <location evidence="1">Membrane</location>
        <topology evidence="1">Multi-pass membrane protein</topology>
    </subcellularLocation>
</comment>
<keyword evidence="11" id="KW-0630">Potassium</keyword>
<keyword evidence="9" id="KW-0106">Calcium</keyword>
<feature type="chain" id="PRO_5008587883" description="Sodium/calcium exchanger membrane region domain-containing protein" evidence="18">
    <location>
        <begin position="25"/>
        <end position="512"/>
    </location>
</feature>
<accession>A0A1B6M4M0</accession>
<keyword evidence="14" id="KW-0406">Ion transport</keyword>
<evidence type="ECO:0000256" key="4">
    <source>
        <dbReference type="ARBA" id="ARBA00022449"/>
    </source>
</evidence>
<keyword evidence="7 17" id="KW-0812">Transmembrane</keyword>
<feature type="transmembrane region" description="Helical" evidence="17">
    <location>
        <begin position="450"/>
        <end position="471"/>
    </location>
</feature>
<evidence type="ECO:0000256" key="15">
    <source>
        <dbReference type="ARBA" id="ARBA00023136"/>
    </source>
</evidence>
<dbReference type="FunFam" id="1.20.1420.30:FF:000009">
    <property type="entry name" value="sodium/potassium/calcium exchanger 5 isoform X2"/>
    <property type="match status" value="1"/>
</dbReference>
<keyword evidence="8 18" id="KW-0732">Signal</keyword>
<name>A0A1B6M4M0_9HEMI</name>
<keyword evidence="12 17" id="KW-1133">Transmembrane helix</keyword>
<keyword evidence="15 17" id="KW-0472">Membrane</keyword>
<reference evidence="20" key="1">
    <citation type="submission" date="2015-11" db="EMBL/GenBank/DDBJ databases">
        <title>De novo transcriptome assembly of four potential Pierce s Disease insect vectors from Arizona vineyards.</title>
        <authorList>
            <person name="Tassone E.E."/>
        </authorList>
    </citation>
    <scope>NUCLEOTIDE SEQUENCE</scope>
</reference>
<evidence type="ECO:0000256" key="3">
    <source>
        <dbReference type="ARBA" id="ARBA00022448"/>
    </source>
</evidence>
<feature type="transmembrane region" description="Helical" evidence="17">
    <location>
        <begin position="478"/>
        <end position="497"/>
    </location>
</feature>
<dbReference type="GO" id="GO:0005262">
    <property type="term" value="F:calcium channel activity"/>
    <property type="evidence" value="ECO:0007669"/>
    <property type="project" value="TreeGrafter"/>
</dbReference>
<dbReference type="PANTHER" id="PTHR10846:SF2">
    <property type="entry name" value="RE48874P"/>
    <property type="match status" value="1"/>
</dbReference>
<keyword evidence="4" id="KW-0050">Antiport</keyword>
<feature type="domain" description="Sodium/calcium exchanger membrane region" evidence="19">
    <location>
        <begin position="344"/>
        <end position="495"/>
    </location>
</feature>